<dbReference type="InterPro" id="IPR002347">
    <property type="entry name" value="SDR_fam"/>
</dbReference>
<proteinExistence type="inferred from homology"/>
<keyword evidence="3" id="KW-0964">Secreted</keyword>
<dbReference type="PANTHER" id="PTHR42879">
    <property type="entry name" value="3-OXOACYL-(ACYL-CARRIER-PROTEIN) REDUCTASE"/>
    <property type="match status" value="1"/>
</dbReference>
<dbReference type="FunFam" id="3.40.50.720:FF:000084">
    <property type="entry name" value="Short-chain dehydrogenase reductase"/>
    <property type="match status" value="1"/>
</dbReference>
<dbReference type="GO" id="GO:0004316">
    <property type="term" value="F:3-oxoacyl-[acyl-carrier-protein] reductase (NADPH) activity"/>
    <property type="evidence" value="ECO:0007669"/>
    <property type="project" value="UniProtKB-EC"/>
</dbReference>
<dbReference type="PRINTS" id="PR00081">
    <property type="entry name" value="GDHRDH"/>
</dbReference>
<dbReference type="EMBL" id="PUEV01000016">
    <property type="protein sequence ID" value="PQM53264.1"/>
    <property type="molecule type" value="Genomic_DNA"/>
</dbReference>
<dbReference type="InterPro" id="IPR050259">
    <property type="entry name" value="SDR"/>
</dbReference>
<dbReference type="InterPro" id="IPR036291">
    <property type="entry name" value="NAD(P)-bd_dom_sf"/>
</dbReference>
<evidence type="ECO:0000313" key="7">
    <source>
        <dbReference type="EMBL" id="PQM53264.1"/>
    </source>
</evidence>
<gene>
    <name evidence="7" type="ORF">C5U48_05120</name>
</gene>
<evidence type="ECO:0000313" key="8">
    <source>
        <dbReference type="Proteomes" id="UP000237911"/>
    </source>
</evidence>
<accession>A0A9X7IQL2</accession>
<evidence type="ECO:0000256" key="3">
    <source>
        <dbReference type="ARBA" id="ARBA00022512"/>
    </source>
</evidence>
<organism evidence="7 8">
    <name type="scientific">Mycolicibacter virginiensis</name>
    <dbReference type="NCBI Taxonomy" id="1795032"/>
    <lineage>
        <taxon>Bacteria</taxon>
        <taxon>Bacillati</taxon>
        <taxon>Actinomycetota</taxon>
        <taxon>Actinomycetes</taxon>
        <taxon>Mycobacteriales</taxon>
        <taxon>Mycobacteriaceae</taxon>
        <taxon>Mycolicibacter</taxon>
    </lineage>
</organism>
<protein>
    <recommendedName>
        <fullName evidence="5">3-oxoacyl-[acyl-carrier-protein] reductase MabA</fullName>
    </recommendedName>
</protein>
<dbReference type="AlphaFoldDB" id="A0A9X7IQL2"/>
<evidence type="ECO:0000256" key="2">
    <source>
        <dbReference type="ARBA" id="ARBA00006484"/>
    </source>
</evidence>
<name>A0A9X7IQL2_9MYCO</name>
<keyword evidence="4" id="KW-0560">Oxidoreductase</keyword>
<evidence type="ECO:0000256" key="6">
    <source>
        <dbReference type="ARBA" id="ARBA00047400"/>
    </source>
</evidence>
<dbReference type="Pfam" id="PF13561">
    <property type="entry name" value="adh_short_C2"/>
    <property type="match status" value="1"/>
</dbReference>
<evidence type="ECO:0000256" key="5">
    <source>
        <dbReference type="ARBA" id="ARBA00040781"/>
    </source>
</evidence>
<keyword evidence="3" id="KW-0134">Cell wall</keyword>
<sequence>MSPNTTRLAGRTALITGSTAGLGAGIATALAEAGASVLISGRDPKRGADVVQHIESAGGRAAFIGADLGAGGPEITRLAADATAAAGGSIDILVNNAAMLLMPSPTAEVPEQQIRDAFAINVFAPFLLTGALAPAMAQRGSGVIVNVGSISGLIGSANSALYSATKATVHSLTKSWADEYGPSGVRVNTVAPGPIRTERDAEFEEHVAPVLARIPSRRMSTVAEVASAVVFLASDDAANIHGTTLSIDGGWSAV</sequence>
<keyword evidence="8" id="KW-1185">Reference proteome</keyword>
<dbReference type="SUPFAM" id="SSF51735">
    <property type="entry name" value="NAD(P)-binding Rossmann-fold domains"/>
    <property type="match status" value="1"/>
</dbReference>
<evidence type="ECO:0000256" key="4">
    <source>
        <dbReference type="ARBA" id="ARBA00023002"/>
    </source>
</evidence>
<comment type="subcellular location">
    <subcellularLocation>
        <location evidence="1">Secreted</location>
        <location evidence="1">Cell wall</location>
    </subcellularLocation>
</comment>
<dbReference type="NCBIfam" id="NF005559">
    <property type="entry name" value="PRK07231.1"/>
    <property type="match status" value="1"/>
</dbReference>
<reference evidence="7 8" key="1">
    <citation type="submission" date="2018-02" db="EMBL/GenBank/DDBJ databases">
        <title>Draft genome sequence of Mycobacterium virginiense isolated from mud of a swine farm in Japan.</title>
        <authorList>
            <person name="Ohya K."/>
        </authorList>
    </citation>
    <scope>NUCLEOTIDE SEQUENCE [LARGE SCALE GENOMIC DNA]</scope>
    <source>
        <strain evidence="7 8">GF75</strain>
    </source>
</reference>
<dbReference type="PANTHER" id="PTHR42879:SF2">
    <property type="entry name" value="3-OXOACYL-[ACYL-CARRIER-PROTEIN] REDUCTASE FABG"/>
    <property type="match status" value="1"/>
</dbReference>
<dbReference type="Proteomes" id="UP000237911">
    <property type="component" value="Unassembled WGS sequence"/>
</dbReference>
<dbReference type="Gene3D" id="3.40.50.720">
    <property type="entry name" value="NAD(P)-binding Rossmann-like Domain"/>
    <property type="match status" value="1"/>
</dbReference>
<dbReference type="PRINTS" id="PR00080">
    <property type="entry name" value="SDRFAMILY"/>
</dbReference>
<evidence type="ECO:0000256" key="1">
    <source>
        <dbReference type="ARBA" id="ARBA00004191"/>
    </source>
</evidence>
<comment type="catalytic activity">
    <reaction evidence="6">
        <text>a (3R)-hydroxyacyl-[ACP] + NADP(+) = a 3-oxoacyl-[ACP] + NADPH + H(+)</text>
        <dbReference type="Rhea" id="RHEA:17397"/>
        <dbReference type="Rhea" id="RHEA-COMP:9916"/>
        <dbReference type="Rhea" id="RHEA-COMP:9945"/>
        <dbReference type="ChEBI" id="CHEBI:15378"/>
        <dbReference type="ChEBI" id="CHEBI:57783"/>
        <dbReference type="ChEBI" id="CHEBI:58349"/>
        <dbReference type="ChEBI" id="CHEBI:78776"/>
        <dbReference type="ChEBI" id="CHEBI:78827"/>
        <dbReference type="EC" id="1.1.1.100"/>
    </reaction>
    <physiologicalReaction direction="right-to-left" evidence="6">
        <dbReference type="Rhea" id="RHEA:17399"/>
    </physiologicalReaction>
</comment>
<dbReference type="CDD" id="cd05233">
    <property type="entry name" value="SDR_c"/>
    <property type="match status" value="1"/>
</dbReference>
<comment type="caution">
    <text evidence="7">The sequence shown here is derived from an EMBL/GenBank/DDBJ whole genome shotgun (WGS) entry which is preliminary data.</text>
</comment>
<comment type="similarity">
    <text evidence="2">Belongs to the short-chain dehydrogenases/reductases (SDR) family.</text>
</comment>
<dbReference type="RefSeq" id="WP_064889334.1">
    <property type="nucleotide sequence ID" value="NZ_CP092430.2"/>
</dbReference>